<evidence type="ECO:0000313" key="1">
    <source>
        <dbReference type="EMBL" id="WAQ88084.1"/>
    </source>
</evidence>
<name>A0ABY7CS95_9BASI</name>
<dbReference type="EMBL" id="CP110429">
    <property type="protein sequence ID" value="WAQ88084.1"/>
    <property type="molecule type" value="Genomic_DNA"/>
</dbReference>
<keyword evidence="2" id="KW-1185">Reference proteome</keyword>
<evidence type="ECO:0000313" key="2">
    <source>
        <dbReference type="Proteomes" id="UP001164743"/>
    </source>
</evidence>
<sequence length="393" mass="44456">MAQFSSAVLHSNLNQVNEDLMSQVLEGYENHNGNPLSYHHGSASNSLQPVLQAPIHNAISNSNGDSSDREEDLMSQLLEVYTNRNEGNAQHLPHDAAFNSPVQPVLRSMQYHRQVHYNNRHTTTKKNAATGQAAQPAEGQNGIPVMEQSGFLMNSPKEQLELESYLRTSMVSQYLLQLTNKFRVEIEKHFGDHKLGVNISPRLLSPSTFDGSAAAILEEHEALILNAFTEQKCEPPSSKKQIMIGLPVSLESEPVDHQGPQRRFTVKITRTNLEIKPIGNAHKAFSEWLAEVILQPRGEYYPLVGTFEKSPSNQITSEFNFDLIQKEIISYIALQESSCLVFRLALTLIGSWYKNHNRDKDYLTSYFQTDKQYWKIMIDYLSKALTPTANLER</sequence>
<dbReference type="GeneID" id="77813289"/>
<reference evidence="1" key="1">
    <citation type="submission" date="2022-10" db="EMBL/GenBank/DDBJ databases">
        <title>Puccinia triticina Genome sequencing and assembly.</title>
        <authorList>
            <person name="Li C."/>
        </authorList>
    </citation>
    <scope>NUCLEOTIDE SEQUENCE</scope>
    <source>
        <strain evidence="1">Pt15</strain>
    </source>
</reference>
<dbReference type="RefSeq" id="XP_053023639.1">
    <property type="nucleotide sequence ID" value="XM_053172394.1"/>
</dbReference>
<accession>A0ABY7CS95</accession>
<proteinExistence type="predicted"/>
<protein>
    <submittedName>
        <fullName evidence="1">Uncharacterized protein</fullName>
    </submittedName>
</protein>
<gene>
    <name evidence="1" type="ORF">PtA15_9A209</name>
</gene>
<organism evidence="1 2">
    <name type="scientific">Puccinia triticina</name>
    <dbReference type="NCBI Taxonomy" id="208348"/>
    <lineage>
        <taxon>Eukaryota</taxon>
        <taxon>Fungi</taxon>
        <taxon>Dikarya</taxon>
        <taxon>Basidiomycota</taxon>
        <taxon>Pucciniomycotina</taxon>
        <taxon>Pucciniomycetes</taxon>
        <taxon>Pucciniales</taxon>
        <taxon>Pucciniaceae</taxon>
        <taxon>Puccinia</taxon>
    </lineage>
</organism>
<dbReference type="Proteomes" id="UP001164743">
    <property type="component" value="Chromosome 9A"/>
</dbReference>